<dbReference type="EMBL" id="FNOU01000008">
    <property type="protein sequence ID" value="SDX83572.1"/>
    <property type="molecule type" value="Genomic_DNA"/>
</dbReference>
<dbReference type="InterPro" id="IPR037185">
    <property type="entry name" value="EmrE-like"/>
</dbReference>
<feature type="transmembrane region" description="Helical" evidence="2">
    <location>
        <begin position="65"/>
        <end position="90"/>
    </location>
</feature>
<keyword evidence="2" id="KW-0812">Transmembrane</keyword>
<dbReference type="RefSeq" id="WP_090244719.1">
    <property type="nucleotide sequence ID" value="NZ_FNOU01000008.1"/>
</dbReference>
<comment type="similarity">
    <text evidence="1">Belongs to the EamA transporter family.</text>
</comment>
<dbReference type="GO" id="GO:0016020">
    <property type="term" value="C:membrane"/>
    <property type="evidence" value="ECO:0007669"/>
    <property type="project" value="InterPro"/>
</dbReference>
<accession>A0A1H3EXN4</accession>
<evidence type="ECO:0000313" key="5">
    <source>
        <dbReference type="Proteomes" id="UP000199652"/>
    </source>
</evidence>
<organism evidence="4 5">
    <name type="scientific">Eubacterium barkeri</name>
    <name type="common">Clostridium barkeri</name>
    <dbReference type="NCBI Taxonomy" id="1528"/>
    <lineage>
        <taxon>Bacteria</taxon>
        <taxon>Bacillati</taxon>
        <taxon>Bacillota</taxon>
        <taxon>Clostridia</taxon>
        <taxon>Eubacteriales</taxon>
        <taxon>Eubacteriaceae</taxon>
        <taxon>Eubacterium</taxon>
    </lineage>
</organism>
<feature type="transmembrane region" description="Helical" evidence="2">
    <location>
        <begin position="264"/>
        <end position="281"/>
    </location>
</feature>
<protein>
    <submittedName>
        <fullName evidence="4">EamA domain-containing membrane protein RarD</fullName>
    </submittedName>
</protein>
<evidence type="ECO:0000313" key="4">
    <source>
        <dbReference type="EMBL" id="SDX83572.1"/>
    </source>
</evidence>
<dbReference type="OrthoDB" id="9808556at2"/>
<gene>
    <name evidence="4" type="ORF">SAMN04488579_10893</name>
</gene>
<feature type="transmembrane region" description="Helical" evidence="2">
    <location>
        <begin position="241"/>
        <end position="258"/>
    </location>
</feature>
<feature type="transmembrane region" description="Helical" evidence="2">
    <location>
        <begin position="208"/>
        <end position="229"/>
    </location>
</feature>
<feature type="domain" description="EamA" evidence="3">
    <location>
        <begin position="146"/>
        <end position="281"/>
    </location>
</feature>
<feature type="transmembrane region" description="Helical" evidence="2">
    <location>
        <begin position="123"/>
        <end position="141"/>
    </location>
</feature>
<feature type="domain" description="EamA" evidence="3">
    <location>
        <begin position="3"/>
        <end position="136"/>
    </location>
</feature>
<sequence>MSRGIWAAVSAALTAGLLPVFTKVMMNLGVTAVEVMVVRYLGVFLFAGMGLMFRGQGLRITGRQFFTLVLLTVFGYAGACYLLAAALNFLPVGMVTMLYFTYPLFTMLLMTLVFREKPTGRKLVALALAILGIAALMGFDFSVFNMGSVLALGAGLTYGIYLVGIQKSCVCQLDNMVITFYLAGISWPLFLIQGWAMGVADFMTLTPTSWGVGMVMGLITVFVLVVVAYATKSIGSTRTSLIIAFEAVVSLVLGILIFGEAWTGFTLIGSALMLGAVILVTREKISPSGNDDPGVNG</sequence>
<feature type="transmembrane region" description="Helical" evidence="2">
    <location>
        <begin position="32"/>
        <end position="53"/>
    </location>
</feature>
<evidence type="ECO:0000256" key="2">
    <source>
        <dbReference type="SAM" id="Phobius"/>
    </source>
</evidence>
<proteinExistence type="inferred from homology"/>
<keyword evidence="2" id="KW-1133">Transmembrane helix</keyword>
<dbReference type="PANTHER" id="PTHR22911">
    <property type="entry name" value="ACYL-MALONYL CONDENSING ENZYME-RELATED"/>
    <property type="match status" value="1"/>
</dbReference>
<dbReference type="AlphaFoldDB" id="A0A1H3EXN4"/>
<dbReference type="STRING" id="1528.SAMN04488579_10893"/>
<reference evidence="5" key="1">
    <citation type="submission" date="2016-10" db="EMBL/GenBank/DDBJ databases">
        <authorList>
            <person name="Varghese N."/>
            <person name="Submissions S."/>
        </authorList>
    </citation>
    <scope>NUCLEOTIDE SEQUENCE [LARGE SCALE GENOMIC DNA]</scope>
    <source>
        <strain evidence="5">VPI 5359</strain>
    </source>
</reference>
<dbReference type="InterPro" id="IPR000620">
    <property type="entry name" value="EamA_dom"/>
</dbReference>
<name>A0A1H3EXN4_EUBBA</name>
<evidence type="ECO:0000259" key="3">
    <source>
        <dbReference type="Pfam" id="PF00892"/>
    </source>
</evidence>
<feature type="transmembrane region" description="Helical" evidence="2">
    <location>
        <begin position="96"/>
        <end position="114"/>
    </location>
</feature>
<evidence type="ECO:0000256" key="1">
    <source>
        <dbReference type="ARBA" id="ARBA00007362"/>
    </source>
</evidence>
<dbReference type="SUPFAM" id="SSF103481">
    <property type="entry name" value="Multidrug resistance efflux transporter EmrE"/>
    <property type="match status" value="2"/>
</dbReference>
<dbReference type="Proteomes" id="UP000199652">
    <property type="component" value="Unassembled WGS sequence"/>
</dbReference>
<keyword evidence="2" id="KW-0472">Membrane</keyword>
<feature type="transmembrane region" description="Helical" evidence="2">
    <location>
        <begin position="147"/>
        <end position="165"/>
    </location>
</feature>
<feature type="transmembrane region" description="Helical" evidence="2">
    <location>
        <begin position="177"/>
        <end position="196"/>
    </location>
</feature>
<dbReference type="Pfam" id="PF00892">
    <property type="entry name" value="EamA"/>
    <property type="match status" value="2"/>
</dbReference>
<keyword evidence="5" id="KW-1185">Reference proteome</keyword>